<sequence length="160" mass="17527">MLNPKHQKFVLEYLKDLNATQAAIRAGYSAKTSRVQGSRLLTNAAICIAIAERQTKVMHKLDTSAERILLERARLAFYDPGKLLDDDGRPIPLSALDEDTRRAIASVKIVTQGNTEIGLAEITEFKLADKNASLTALEKINGMYSSGDEPAGVLNIHVHV</sequence>
<evidence type="ECO:0000256" key="2">
    <source>
        <dbReference type="ARBA" id="ARBA00023219"/>
    </source>
</evidence>
<proteinExistence type="predicted"/>
<protein>
    <submittedName>
        <fullName evidence="3">Terminase small subunit</fullName>
    </submittedName>
</protein>
<dbReference type="Pfam" id="PF03592">
    <property type="entry name" value="Terminase_2"/>
    <property type="match status" value="1"/>
</dbReference>
<dbReference type="InterPro" id="IPR038713">
    <property type="entry name" value="Terminase_Gp1_N_sf"/>
</dbReference>
<organism evidence="3">
    <name type="scientific">uncultured Caudovirales phage</name>
    <dbReference type="NCBI Taxonomy" id="2100421"/>
    <lineage>
        <taxon>Viruses</taxon>
        <taxon>Duplodnaviria</taxon>
        <taxon>Heunggongvirae</taxon>
        <taxon>Uroviricota</taxon>
        <taxon>Caudoviricetes</taxon>
        <taxon>Peduoviridae</taxon>
        <taxon>Maltschvirus</taxon>
        <taxon>Maltschvirus maltsch</taxon>
    </lineage>
</organism>
<dbReference type="PANTHER" id="PTHR41328:SF2">
    <property type="entry name" value="TERMINASE SMALL SUBUNIT"/>
    <property type="match status" value="1"/>
</dbReference>
<evidence type="ECO:0000313" key="3">
    <source>
        <dbReference type="EMBL" id="CAB4121924.1"/>
    </source>
</evidence>
<gene>
    <name evidence="3" type="ORF">UFOVP16_25</name>
</gene>
<dbReference type="Gene3D" id="1.10.10.1400">
    <property type="entry name" value="Terminase, small subunit, N-terminal DNA-binding domain, HTH motif"/>
    <property type="match status" value="1"/>
</dbReference>
<name>A0A6J5KIJ4_9CAUD</name>
<dbReference type="GO" id="GO:0051276">
    <property type="term" value="P:chromosome organization"/>
    <property type="evidence" value="ECO:0007669"/>
    <property type="project" value="InterPro"/>
</dbReference>
<dbReference type="InterPro" id="IPR052404">
    <property type="entry name" value="SPP1-like_terminase"/>
</dbReference>
<keyword evidence="1" id="KW-1188">Viral release from host cell</keyword>
<dbReference type="EMBL" id="LR796155">
    <property type="protein sequence ID" value="CAB4121924.1"/>
    <property type="molecule type" value="Genomic_DNA"/>
</dbReference>
<keyword evidence="2" id="KW-0231">Viral genome packaging</keyword>
<evidence type="ECO:0000256" key="1">
    <source>
        <dbReference type="ARBA" id="ARBA00022612"/>
    </source>
</evidence>
<dbReference type="InterPro" id="IPR005335">
    <property type="entry name" value="Terminase_ssu"/>
</dbReference>
<accession>A0A6J5KIJ4</accession>
<reference evidence="3" key="1">
    <citation type="submission" date="2020-04" db="EMBL/GenBank/DDBJ databases">
        <authorList>
            <person name="Chiriac C."/>
            <person name="Salcher M."/>
            <person name="Ghai R."/>
            <person name="Kavagutti S V."/>
        </authorList>
    </citation>
    <scope>NUCLEOTIDE SEQUENCE</scope>
</reference>
<dbReference type="PANTHER" id="PTHR41328">
    <property type="entry name" value="TERMINASE SMALL SUBUNIT-RELATED"/>
    <property type="match status" value="1"/>
</dbReference>